<keyword evidence="7 10" id="KW-0472">Membrane</keyword>
<evidence type="ECO:0000256" key="7">
    <source>
        <dbReference type="ARBA" id="ARBA00023136"/>
    </source>
</evidence>
<feature type="signal peptide" evidence="11">
    <location>
        <begin position="1"/>
        <end position="20"/>
    </location>
</feature>
<dbReference type="PANTHER" id="PTHR21137">
    <property type="entry name" value="ODORANT RECEPTOR"/>
    <property type="match status" value="1"/>
</dbReference>
<dbReference type="Proteomes" id="UP000069940">
    <property type="component" value="Unassembled WGS sequence"/>
</dbReference>
<dbReference type="PANTHER" id="PTHR21137:SF35">
    <property type="entry name" value="ODORANT RECEPTOR 19A-RELATED"/>
    <property type="match status" value="1"/>
</dbReference>
<accession>A0ABM1Y0P1</accession>
<comment type="subcellular location">
    <subcellularLocation>
        <location evidence="1">Cell membrane</location>
        <topology evidence="1">Multi-pass membrane protein</topology>
    </subcellularLocation>
</comment>
<dbReference type="EnsemblMetazoa" id="AALFPA23_004606.R5651">
    <property type="protein sequence ID" value="AALFPA23_004606.P5651"/>
    <property type="gene ID" value="AALFPA23_004606"/>
</dbReference>
<proteinExistence type="predicted"/>
<feature type="chain" id="PRO_5045940697" description="Odorant receptor" evidence="11">
    <location>
        <begin position="21"/>
        <end position="209"/>
    </location>
</feature>
<evidence type="ECO:0000256" key="3">
    <source>
        <dbReference type="ARBA" id="ARBA00022606"/>
    </source>
</evidence>
<evidence type="ECO:0000256" key="8">
    <source>
        <dbReference type="ARBA" id="ARBA00023170"/>
    </source>
</evidence>
<keyword evidence="13" id="KW-1185">Reference proteome</keyword>
<keyword evidence="5" id="KW-0552">Olfaction</keyword>
<keyword evidence="6 10" id="KW-1133">Transmembrane helix</keyword>
<protein>
    <recommendedName>
        <fullName evidence="14">Odorant receptor</fullName>
    </recommendedName>
</protein>
<keyword evidence="2" id="KW-1003">Cell membrane</keyword>
<feature type="transmembrane region" description="Helical" evidence="10">
    <location>
        <begin position="108"/>
        <end position="131"/>
    </location>
</feature>
<feature type="transmembrane region" description="Helical" evidence="10">
    <location>
        <begin position="79"/>
        <end position="102"/>
    </location>
</feature>
<dbReference type="RefSeq" id="XP_029722550.2">
    <property type="nucleotide sequence ID" value="XM_029866690.2"/>
</dbReference>
<evidence type="ECO:0000256" key="10">
    <source>
        <dbReference type="SAM" id="Phobius"/>
    </source>
</evidence>
<dbReference type="GeneID" id="109430008"/>
<keyword evidence="8" id="KW-0675">Receptor</keyword>
<evidence type="ECO:0000313" key="13">
    <source>
        <dbReference type="Proteomes" id="UP000069940"/>
    </source>
</evidence>
<keyword evidence="9" id="KW-0807">Transducer</keyword>
<reference evidence="13" key="1">
    <citation type="journal article" date="2015" name="Proc. Natl. Acad. Sci. U.S.A.">
        <title>Genome sequence of the Asian Tiger mosquito, Aedes albopictus, reveals insights into its biology, genetics, and evolution.</title>
        <authorList>
            <person name="Chen X.G."/>
            <person name="Jiang X."/>
            <person name="Gu J."/>
            <person name="Xu M."/>
            <person name="Wu Y."/>
            <person name="Deng Y."/>
            <person name="Zhang C."/>
            <person name="Bonizzoni M."/>
            <person name="Dermauw W."/>
            <person name="Vontas J."/>
            <person name="Armbruster P."/>
            <person name="Huang X."/>
            <person name="Yang Y."/>
            <person name="Zhang H."/>
            <person name="He W."/>
            <person name="Peng H."/>
            <person name="Liu Y."/>
            <person name="Wu K."/>
            <person name="Chen J."/>
            <person name="Lirakis M."/>
            <person name="Topalis P."/>
            <person name="Van Leeuwen T."/>
            <person name="Hall A.B."/>
            <person name="Jiang X."/>
            <person name="Thorpe C."/>
            <person name="Mueller R.L."/>
            <person name="Sun C."/>
            <person name="Waterhouse R.M."/>
            <person name="Yan G."/>
            <person name="Tu Z.J."/>
            <person name="Fang X."/>
            <person name="James A.A."/>
        </authorList>
    </citation>
    <scope>NUCLEOTIDE SEQUENCE [LARGE SCALE GENOMIC DNA]</scope>
    <source>
        <strain evidence="13">Foshan</strain>
    </source>
</reference>
<dbReference type="Pfam" id="PF02949">
    <property type="entry name" value="7tm_6"/>
    <property type="match status" value="1"/>
</dbReference>
<keyword evidence="11" id="KW-0732">Signal</keyword>
<keyword evidence="3" id="KW-0716">Sensory transduction</keyword>
<evidence type="ECO:0008006" key="14">
    <source>
        <dbReference type="Google" id="ProtNLM"/>
    </source>
</evidence>
<evidence type="ECO:0000256" key="11">
    <source>
        <dbReference type="SAM" id="SignalP"/>
    </source>
</evidence>
<reference evidence="12" key="2">
    <citation type="submission" date="2025-05" db="UniProtKB">
        <authorList>
            <consortium name="EnsemblMetazoa"/>
        </authorList>
    </citation>
    <scope>IDENTIFICATION</scope>
    <source>
        <strain evidence="12">Foshan</strain>
    </source>
</reference>
<dbReference type="InterPro" id="IPR004117">
    <property type="entry name" value="7tm6_olfct_rcpt"/>
</dbReference>
<evidence type="ECO:0000256" key="5">
    <source>
        <dbReference type="ARBA" id="ARBA00022725"/>
    </source>
</evidence>
<organism evidence="12 13">
    <name type="scientific">Aedes albopictus</name>
    <name type="common">Asian tiger mosquito</name>
    <name type="synonym">Stegomyia albopicta</name>
    <dbReference type="NCBI Taxonomy" id="7160"/>
    <lineage>
        <taxon>Eukaryota</taxon>
        <taxon>Metazoa</taxon>
        <taxon>Ecdysozoa</taxon>
        <taxon>Arthropoda</taxon>
        <taxon>Hexapoda</taxon>
        <taxon>Insecta</taxon>
        <taxon>Pterygota</taxon>
        <taxon>Neoptera</taxon>
        <taxon>Endopterygota</taxon>
        <taxon>Diptera</taxon>
        <taxon>Nematocera</taxon>
        <taxon>Culicoidea</taxon>
        <taxon>Culicidae</taxon>
        <taxon>Culicinae</taxon>
        <taxon>Aedini</taxon>
        <taxon>Aedes</taxon>
        <taxon>Stegomyia</taxon>
    </lineage>
</organism>
<sequence>MLATVVSITVQYLMLGTVAAQECLFWNLLHHISCLFRIVRLEVARLDQYTDPKQFTERLACIVSTHEVCFRCARCLEDVLYPLLALWYSTCILQTCYIMFVVTVIDDLVIIASMVFVLQYTVFLIFSFSMLGAELMDESARVSDAIYNTHWHLRMATERRLLLFMLMRSDRPVGITAAKFFYLNRSTFAVAMKTAFSFFTIMRRFYEEE</sequence>
<evidence type="ECO:0000313" key="12">
    <source>
        <dbReference type="EnsemblMetazoa" id="AALFPA23_004606.P5651"/>
    </source>
</evidence>
<keyword evidence="4 10" id="KW-0812">Transmembrane</keyword>
<evidence type="ECO:0000256" key="9">
    <source>
        <dbReference type="ARBA" id="ARBA00023224"/>
    </source>
</evidence>
<evidence type="ECO:0000256" key="6">
    <source>
        <dbReference type="ARBA" id="ARBA00022989"/>
    </source>
</evidence>
<evidence type="ECO:0000256" key="1">
    <source>
        <dbReference type="ARBA" id="ARBA00004651"/>
    </source>
</evidence>
<evidence type="ECO:0000256" key="2">
    <source>
        <dbReference type="ARBA" id="ARBA00022475"/>
    </source>
</evidence>
<name>A0ABM1Y0P1_AEDAL</name>
<evidence type="ECO:0000256" key="4">
    <source>
        <dbReference type="ARBA" id="ARBA00022692"/>
    </source>
</evidence>